<reference evidence="4" key="2">
    <citation type="submission" date="2020-01" db="EMBL/GenBank/DDBJ databases">
        <authorList>
            <person name="Campanaro S."/>
        </authorList>
    </citation>
    <scope>NUCLEOTIDE SEQUENCE</scope>
    <source>
        <strain evidence="4">AS01afH2WH_6</strain>
    </source>
</reference>
<dbReference type="PIRSF" id="PIRSF002741">
    <property type="entry name" value="MppA"/>
    <property type="match status" value="1"/>
</dbReference>
<sequence>MKAHKKGIVRIVAATLAAASLLFTAACAGGTGSSSASSASTDLKVGLTASPANLDMTQTSGAAIPQALMVNVYEGLVKLKDDGKTIEPLLAKSWTVSEDGLTYTFKLQSGVKFSNGDSFDSSTVKYNLERLNTWKANTPSNLSAIDHVDTPSADEAKVVLKSPDRNVLFWLTGPLGAMFDPKAVDSLKTEAVGTGPFTVKSYAVGSKLSLARNTSYWGTKPSLKTVELMYYTDTTSCSNALLSGDIDTIYNFTAYDQLDQFKNNDNYRIDVGNAQGILVLAMNSKKAPFDNADLRQAVMYAVDRSKVVDTVLNGYGNVISSPSIPTDAWYKKSDAYAYNQSKAKELVKESGAGNPTINFTVPSLSYAQSISQVVKTQLEAVGFTVNLETQEFPAVWLQNTLTDKNYDMTAILHVEPRNVFNYGNSDYYWNYSNQTVQDAFANAKKSGDDEEFNSYMNQAITQIQKDAPADWLYNPKLLVVTKNNVSGINKNDVGIALDLTGAKRS</sequence>
<dbReference type="InterPro" id="IPR030678">
    <property type="entry name" value="Peptide/Ni-bd"/>
</dbReference>
<dbReference type="GO" id="GO:1904680">
    <property type="term" value="F:peptide transmembrane transporter activity"/>
    <property type="evidence" value="ECO:0007669"/>
    <property type="project" value="TreeGrafter"/>
</dbReference>
<evidence type="ECO:0000313" key="4">
    <source>
        <dbReference type="EMBL" id="NLT79310.1"/>
    </source>
</evidence>
<dbReference type="Gene3D" id="3.90.76.10">
    <property type="entry name" value="Dipeptide-binding Protein, Domain 1"/>
    <property type="match status" value="1"/>
</dbReference>
<protein>
    <submittedName>
        <fullName evidence="4">ABC transporter substrate-binding protein</fullName>
    </submittedName>
</protein>
<proteinExistence type="predicted"/>
<dbReference type="Gene3D" id="3.10.105.10">
    <property type="entry name" value="Dipeptide-binding Protein, Domain 3"/>
    <property type="match status" value="1"/>
</dbReference>
<dbReference type="Proteomes" id="UP000767327">
    <property type="component" value="Unassembled WGS sequence"/>
</dbReference>
<comment type="caution">
    <text evidence="4">The sequence shown here is derived from an EMBL/GenBank/DDBJ whole genome shotgun (WGS) entry which is preliminary data.</text>
</comment>
<evidence type="ECO:0000313" key="5">
    <source>
        <dbReference type="Proteomes" id="UP000767327"/>
    </source>
</evidence>
<dbReference type="CDD" id="cd08494">
    <property type="entry name" value="PBP2_NikA_DppA_OppA_like_6"/>
    <property type="match status" value="1"/>
</dbReference>
<dbReference type="AlphaFoldDB" id="A0A971IBW2"/>
<dbReference type="PROSITE" id="PS51257">
    <property type="entry name" value="PROKAR_LIPOPROTEIN"/>
    <property type="match status" value="1"/>
</dbReference>
<keyword evidence="1 2" id="KW-0732">Signal</keyword>
<dbReference type="Pfam" id="PF00496">
    <property type="entry name" value="SBP_bac_5"/>
    <property type="match status" value="1"/>
</dbReference>
<evidence type="ECO:0000256" key="1">
    <source>
        <dbReference type="ARBA" id="ARBA00022729"/>
    </source>
</evidence>
<dbReference type="PANTHER" id="PTHR30290">
    <property type="entry name" value="PERIPLASMIC BINDING COMPONENT OF ABC TRANSPORTER"/>
    <property type="match status" value="1"/>
</dbReference>
<feature type="chain" id="PRO_5039687856" evidence="2">
    <location>
        <begin position="29"/>
        <end position="505"/>
    </location>
</feature>
<dbReference type="RefSeq" id="WP_273173041.1">
    <property type="nucleotide sequence ID" value="NZ_JAAXZR010000013.1"/>
</dbReference>
<dbReference type="GO" id="GO:0042597">
    <property type="term" value="C:periplasmic space"/>
    <property type="evidence" value="ECO:0007669"/>
    <property type="project" value="UniProtKB-ARBA"/>
</dbReference>
<feature type="domain" description="Solute-binding protein family 5" evidence="3">
    <location>
        <begin position="85"/>
        <end position="410"/>
    </location>
</feature>
<name>A0A971IBW2_9BIFI</name>
<organism evidence="4 5">
    <name type="scientific">Bifidobacterium crudilactis</name>
    <dbReference type="NCBI Taxonomy" id="327277"/>
    <lineage>
        <taxon>Bacteria</taxon>
        <taxon>Bacillati</taxon>
        <taxon>Actinomycetota</taxon>
        <taxon>Actinomycetes</taxon>
        <taxon>Bifidobacteriales</taxon>
        <taxon>Bifidobacteriaceae</taxon>
        <taxon>Bifidobacterium</taxon>
    </lineage>
</organism>
<feature type="signal peptide" evidence="2">
    <location>
        <begin position="1"/>
        <end position="28"/>
    </location>
</feature>
<dbReference type="GO" id="GO:0015833">
    <property type="term" value="P:peptide transport"/>
    <property type="evidence" value="ECO:0007669"/>
    <property type="project" value="TreeGrafter"/>
</dbReference>
<dbReference type="Gene3D" id="3.40.190.10">
    <property type="entry name" value="Periplasmic binding protein-like II"/>
    <property type="match status" value="1"/>
</dbReference>
<evidence type="ECO:0000259" key="3">
    <source>
        <dbReference type="Pfam" id="PF00496"/>
    </source>
</evidence>
<evidence type="ECO:0000256" key="2">
    <source>
        <dbReference type="SAM" id="SignalP"/>
    </source>
</evidence>
<dbReference type="SUPFAM" id="SSF53850">
    <property type="entry name" value="Periplasmic binding protein-like II"/>
    <property type="match status" value="1"/>
</dbReference>
<reference evidence="4" key="1">
    <citation type="journal article" date="2020" name="Biotechnol. Biofuels">
        <title>New insights from the biogas microbiome by comprehensive genome-resolved metagenomics of nearly 1600 species originating from multiple anaerobic digesters.</title>
        <authorList>
            <person name="Campanaro S."/>
            <person name="Treu L."/>
            <person name="Rodriguez-R L.M."/>
            <person name="Kovalovszki A."/>
            <person name="Ziels R.M."/>
            <person name="Maus I."/>
            <person name="Zhu X."/>
            <person name="Kougias P.G."/>
            <person name="Basile A."/>
            <person name="Luo G."/>
            <person name="Schluter A."/>
            <person name="Konstantinidis K.T."/>
            <person name="Angelidaki I."/>
        </authorList>
    </citation>
    <scope>NUCLEOTIDE SEQUENCE</scope>
    <source>
        <strain evidence="4">AS01afH2WH_6</strain>
    </source>
</reference>
<dbReference type="EMBL" id="JAAXZR010000013">
    <property type="protein sequence ID" value="NLT79310.1"/>
    <property type="molecule type" value="Genomic_DNA"/>
</dbReference>
<dbReference type="InterPro" id="IPR039424">
    <property type="entry name" value="SBP_5"/>
</dbReference>
<accession>A0A971IBW2</accession>
<dbReference type="InterPro" id="IPR000914">
    <property type="entry name" value="SBP_5_dom"/>
</dbReference>
<dbReference type="GO" id="GO:0043190">
    <property type="term" value="C:ATP-binding cassette (ABC) transporter complex"/>
    <property type="evidence" value="ECO:0007669"/>
    <property type="project" value="InterPro"/>
</dbReference>
<dbReference type="PANTHER" id="PTHR30290:SF38">
    <property type="entry name" value="D,D-DIPEPTIDE-BINDING PERIPLASMIC PROTEIN DDPA-RELATED"/>
    <property type="match status" value="1"/>
</dbReference>
<gene>
    <name evidence="4" type="ORF">GXW98_03360</name>
</gene>